<keyword evidence="2" id="KW-1185">Reference proteome</keyword>
<evidence type="ECO:0000313" key="1">
    <source>
        <dbReference type="EMBL" id="GAA4577032.1"/>
    </source>
</evidence>
<evidence type="ECO:0000313" key="2">
    <source>
        <dbReference type="Proteomes" id="UP001500307"/>
    </source>
</evidence>
<dbReference type="Proteomes" id="UP001500307">
    <property type="component" value="Unassembled WGS sequence"/>
</dbReference>
<reference evidence="2" key="1">
    <citation type="journal article" date="2019" name="Int. J. Syst. Evol. Microbiol.">
        <title>The Global Catalogue of Microorganisms (GCM) 10K type strain sequencing project: providing services to taxonomists for standard genome sequencing and annotation.</title>
        <authorList>
            <consortium name="The Broad Institute Genomics Platform"/>
            <consortium name="The Broad Institute Genome Sequencing Center for Infectious Disease"/>
            <person name="Wu L."/>
            <person name="Ma J."/>
        </authorList>
    </citation>
    <scope>NUCLEOTIDE SEQUENCE [LARGE SCALE GENOMIC DNA]</scope>
    <source>
        <strain evidence="2">JCM 3175</strain>
    </source>
</reference>
<dbReference type="EMBL" id="BAABGU010000033">
    <property type="protein sequence ID" value="GAA4577032.1"/>
    <property type="molecule type" value="Genomic_DNA"/>
</dbReference>
<gene>
    <name evidence="1" type="ORF">GCM10023176_49780</name>
</gene>
<organism evidence="1 2">
    <name type="scientific">Micromonospora coerulea</name>
    <dbReference type="NCBI Taxonomy" id="47856"/>
    <lineage>
        <taxon>Bacteria</taxon>
        <taxon>Bacillati</taxon>
        <taxon>Actinomycetota</taxon>
        <taxon>Actinomycetes</taxon>
        <taxon>Micromonosporales</taxon>
        <taxon>Micromonosporaceae</taxon>
        <taxon>Micromonospora</taxon>
    </lineage>
</organism>
<sequence>MRGARAYDRRRERRSDTGVGMRDLRYKMIMALNAADLGSPICEQVAGICAEIAEQHCAEFGHTPSVRSGEIAELATGEPALTWAPTETGQRAW</sequence>
<protein>
    <recommendedName>
        <fullName evidence="3">Thioredoxin reductase</fullName>
    </recommendedName>
</protein>
<proteinExistence type="predicted"/>
<evidence type="ECO:0008006" key="3">
    <source>
        <dbReference type="Google" id="ProtNLM"/>
    </source>
</evidence>
<name>A0ABP8SZE3_9ACTN</name>
<accession>A0ABP8SZE3</accession>
<comment type="caution">
    <text evidence="1">The sequence shown here is derived from an EMBL/GenBank/DDBJ whole genome shotgun (WGS) entry which is preliminary data.</text>
</comment>